<organism evidence="1 2">
    <name type="scientific">Gossypium aridum</name>
    <name type="common">American cotton</name>
    <name type="synonym">Erioxylum aridum</name>
    <dbReference type="NCBI Taxonomy" id="34290"/>
    <lineage>
        <taxon>Eukaryota</taxon>
        <taxon>Viridiplantae</taxon>
        <taxon>Streptophyta</taxon>
        <taxon>Embryophyta</taxon>
        <taxon>Tracheophyta</taxon>
        <taxon>Spermatophyta</taxon>
        <taxon>Magnoliopsida</taxon>
        <taxon>eudicotyledons</taxon>
        <taxon>Gunneridae</taxon>
        <taxon>Pentapetalae</taxon>
        <taxon>rosids</taxon>
        <taxon>malvids</taxon>
        <taxon>Malvales</taxon>
        <taxon>Malvaceae</taxon>
        <taxon>Malvoideae</taxon>
        <taxon>Gossypium</taxon>
    </lineage>
</organism>
<evidence type="ECO:0000313" key="2">
    <source>
        <dbReference type="Proteomes" id="UP000593577"/>
    </source>
</evidence>
<evidence type="ECO:0000313" key="1">
    <source>
        <dbReference type="EMBL" id="MBA0686146.1"/>
    </source>
</evidence>
<accession>A0A7J8XFR6</accession>
<keyword evidence="2" id="KW-1185">Reference proteome</keyword>
<dbReference type="Proteomes" id="UP000593577">
    <property type="component" value="Unassembled WGS sequence"/>
</dbReference>
<comment type="caution">
    <text evidence="1">The sequence shown here is derived from an EMBL/GenBank/DDBJ whole genome shotgun (WGS) entry which is preliminary data.</text>
</comment>
<protein>
    <submittedName>
        <fullName evidence="1">Uncharacterized protein</fullName>
    </submittedName>
</protein>
<name>A0A7J8XFR6_GOSAI</name>
<sequence length="44" mass="5164">MDKWTKPIVIVWVDPTVLKNGQPCCRYVFVKVHAIMMILLSAYR</sequence>
<gene>
    <name evidence="1" type="ORF">Goari_013762</name>
</gene>
<feature type="non-terminal residue" evidence="1">
    <location>
        <position position="44"/>
    </location>
</feature>
<dbReference type="EMBL" id="JABFAA010000007">
    <property type="protein sequence ID" value="MBA0686146.1"/>
    <property type="molecule type" value="Genomic_DNA"/>
</dbReference>
<dbReference type="AlphaFoldDB" id="A0A7J8XFR6"/>
<reference evidence="1 2" key="1">
    <citation type="journal article" date="2019" name="Genome Biol. Evol.">
        <title>Insights into the evolution of the New World diploid cottons (Gossypium, subgenus Houzingenia) based on genome sequencing.</title>
        <authorList>
            <person name="Grover C.E."/>
            <person name="Arick M.A. 2nd"/>
            <person name="Thrash A."/>
            <person name="Conover J.L."/>
            <person name="Sanders W.S."/>
            <person name="Peterson D.G."/>
            <person name="Frelichowski J.E."/>
            <person name="Scheffler J.A."/>
            <person name="Scheffler B.E."/>
            <person name="Wendel J.F."/>
        </authorList>
    </citation>
    <scope>NUCLEOTIDE SEQUENCE [LARGE SCALE GENOMIC DNA]</scope>
    <source>
        <strain evidence="1">185</strain>
        <tissue evidence="1">Leaf</tissue>
    </source>
</reference>
<proteinExistence type="predicted"/>